<reference evidence="1" key="1">
    <citation type="submission" date="2017-09" db="EMBL/GenBank/DDBJ databases">
        <title>Complete Genome Sequence of ansamitocin-producing Bacterium Actinosynnema pretiosum X47.</title>
        <authorList>
            <person name="Cao G."/>
            <person name="Zong G."/>
            <person name="Zhong C."/>
            <person name="Fu J."/>
        </authorList>
    </citation>
    <scope>NUCLEOTIDE SEQUENCE [LARGE SCALE GENOMIC DNA]</scope>
    <source>
        <strain evidence="1">X47</strain>
    </source>
</reference>
<evidence type="ECO:0000313" key="2">
    <source>
        <dbReference type="Proteomes" id="UP000218505"/>
    </source>
</evidence>
<protein>
    <recommendedName>
        <fullName evidence="3">Barstar (barnase inhibitor) domain-containing protein</fullName>
    </recommendedName>
</protein>
<dbReference type="KEGG" id="apre:CNX65_20035"/>
<keyword evidence="2" id="KW-1185">Reference proteome</keyword>
<dbReference type="AlphaFoldDB" id="A0A290Z8E9"/>
<organism evidence="1 2">
    <name type="scientific">Actinosynnema pretiosum</name>
    <dbReference type="NCBI Taxonomy" id="42197"/>
    <lineage>
        <taxon>Bacteria</taxon>
        <taxon>Bacillati</taxon>
        <taxon>Actinomycetota</taxon>
        <taxon>Actinomycetes</taxon>
        <taxon>Pseudonocardiales</taxon>
        <taxon>Pseudonocardiaceae</taxon>
        <taxon>Actinosynnema</taxon>
    </lineage>
</organism>
<sequence length="155" mass="16561">MPLEPFDLTRRTSPWVVCAPREAPLVPAQLSRLREDGGVVRHVDSADLSDAAAAFASFTRLLDLPHHPHDWPALADALRRPHGDWPGETDLAVVVERAHLLRGAPHLPDLVDALCRAGRGAADAVALHFALLVDDGPATDLAPGGDVIGPYLLFG</sequence>
<dbReference type="RefSeq" id="WP_096495123.1">
    <property type="nucleotide sequence ID" value="NZ_CP023445.1"/>
</dbReference>
<accession>A0A290Z8E9</accession>
<dbReference type="EMBL" id="CP023445">
    <property type="protein sequence ID" value="ATE55288.1"/>
    <property type="molecule type" value="Genomic_DNA"/>
</dbReference>
<gene>
    <name evidence="1" type="ORF">CNX65_20035</name>
</gene>
<evidence type="ECO:0008006" key="3">
    <source>
        <dbReference type="Google" id="ProtNLM"/>
    </source>
</evidence>
<proteinExistence type="predicted"/>
<dbReference type="Proteomes" id="UP000218505">
    <property type="component" value="Chromosome"/>
</dbReference>
<name>A0A290Z8E9_9PSEU</name>
<evidence type="ECO:0000313" key="1">
    <source>
        <dbReference type="EMBL" id="ATE55288.1"/>
    </source>
</evidence>